<reference evidence="2" key="1">
    <citation type="journal article" date="2014" name="Int. J. Syst. Evol. Microbiol.">
        <title>Complete genome sequence of Corynebacterium casei LMG S-19264T (=DSM 44701T), isolated from a smear-ripened cheese.</title>
        <authorList>
            <consortium name="US DOE Joint Genome Institute (JGI-PGF)"/>
            <person name="Walter F."/>
            <person name="Albersmeier A."/>
            <person name="Kalinowski J."/>
            <person name="Ruckert C."/>
        </authorList>
    </citation>
    <scope>NUCLEOTIDE SEQUENCE</scope>
    <source>
        <strain evidence="2">CGMCC 1.14984</strain>
    </source>
</reference>
<protein>
    <recommendedName>
        <fullName evidence="1">Putative phage metallopeptidase domain-containing protein</fullName>
    </recommendedName>
</protein>
<proteinExistence type="predicted"/>
<dbReference type="Pfam" id="PF18894">
    <property type="entry name" value="PhageMetallopep"/>
    <property type="match status" value="1"/>
</dbReference>
<reference evidence="2" key="2">
    <citation type="submission" date="2020-09" db="EMBL/GenBank/DDBJ databases">
        <authorList>
            <person name="Sun Q."/>
            <person name="Zhou Y."/>
        </authorList>
    </citation>
    <scope>NUCLEOTIDE SEQUENCE</scope>
    <source>
        <strain evidence="2">CGMCC 1.14984</strain>
    </source>
</reference>
<dbReference type="RefSeq" id="WP_188544132.1">
    <property type="nucleotide sequence ID" value="NZ_BMGZ01000003.1"/>
</dbReference>
<organism evidence="2 3">
    <name type="scientific">Aquisalinus luteolus</name>
    <dbReference type="NCBI Taxonomy" id="1566827"/>
    <lineage>
        <taxon>Bacteria</taxon>
        <taxon>Pseudomonadati</taxon>
        <taxon>Pseudomonadota</taxon>
        <taxon>Alphaproteobacteria</taxon>
        <taxon>Parvularculales</taxon>
        <taxon>Parvularculaceae</taxon>
        <taxon>Aquisalinus</taxon>
    </lineage>
</organism>
<dbReference type="AlphaFoldDB" id="A0A8J3A3D3"/>
<dbReference type="Proteomes" id="UP000621856">
    <property type="component" value="Unassembled WGS sequence"/>
</dbReference>
<dbReference type="InterPro" id="IPR043998">
    <property type="entry name" value="Put_Metallopep"/>
</dbReference>
<feature type="domain" description="Putative phage metallopeptidase" evidence="1">
    <location>
        <begin position="31"/>
        <end position="189"/>
    </location>
</feature>
<evidence type="ECO:0000313" key="2">
    <source>
        <dbReference type="EMBL" id="GGI00060.1"/>
    </source>
</evidence>
<evidence type="ECO:0000259" key="1">
    <source>
        <dbReference type="Pfam" id="PF18894"/>
    </source>
</evidence>
<evidence type="ECO:0000313" key="3">
    <source>
        <dbReference type="Proteomes" id="UP000621856"/>
    </source>
</evidence>
<sequence>MTDKSKGGRPRPTGVILQHEDHFEPCRELADWARETFIEPGGTLENEDHEHLQHASIGFLWTNVANAKKGRRIVGQAEPGKPMGMGGKWGKARQEYQVTQWFGEVPDFIITLDANYASQCSDAEFCALVEHELYHCAQEKDEFGAPRFNQQTGLPVFGMRGHDIEEFIGVVRRYGAEATHIQELIQAAKEGPTIAPANIAQSCGTCLARAA</sequence>
<name>A0A8J3A3D3_9PROT</name>
<gene>
    <name evidence="2" type="ORF">GCM10011355_27460</name>
</gene>
<comment type="caution">
    <text evidence="2">The sequence shown here is derived from an EMBL/GenBank/DDBJ whole genome shotgun (WGS) entry which is preliminary data.</text>
</comment>
<dbReference type="EMBL" id="BMGZ01000003">
    <property type="protein sequence ID" value="GGI00060.1"/>
    <property type="molecule type" value="Genomic_DNA"/>
</dbReference>
<accession>A0A8J3A3D3</accession>